<evidence type="ECO:0000256" key="7">
    <source>
        <dbReference type="RuleBase" id="RU003830"/>
    </source>
</evidence>
<dbReference type="SUPFAM" id="SSF46946">
    <property type="entry name" value="S13-like H2TH domain"/>
    <property type="match status" value="1"/>
</dbReference>
<comment type="similarity">
    <text evidence="1 6 7">Belongs to the universal ribosomal protein uS13 family.</text>
</comment>
<accession>A0A9Q4C1X7</accession>
<reference evidence="9" key="1">
    <citation type="submission" date="2022-09" db="EMBL/GenBank/DDBJ databases">
        <title>Haloadaptaus new haloarchaeum isolated from saline soil.</title>
        <authorList>
            <person name="Duran-Viseras A."/>
            <person name="Sanchez-Porro C."/>
            <person name="Ventosa A."/>
        </authorList>
    </citation>
    <scope>NUCLEOTIDE SEQUENCE</scope>
    <source>
        <strain evidence="9">F3-133</strain>
    </source>
</reference>
<dbReference type="RefSeq" id="WP_266085531.1">
    <property type="nucleotide sequence ID" value="NZ_RKLV01000001.1"/>
</dbReference>
<keyword evidence="10" id="KW-1185">Reference proteome</keyword>
<evidence type="ECO:0000256" key="1">
    <source>
        <dbReference type="ARBA" id="ARBA00008080"/>
    </source>
</evidence>
<evidence type="ECO:0000256" key="4">
    <source>
        <dbReference type="ARBA" id="ARBA00022980"/>
    </source>
</evidence>
<dbReference type="NCBIfam" id="TIGR03629">
    <property type="entry name" value="uS13_arch"/>
    <property type="match status" value="1"/>
</dbReference>
<dbReference type="Pfam" id="PF00416">
    <property type="entry name" value="Ribosomal_S13"/>
    <property type="match status" value="1"/>
</dbReference>
<name>A0A9Q4C1X7_9EURY</name>
<evidence type="ECO:0000256" key="2">
    <source>
        <dbReference type="ARBA" id="ARBA00022730"/>
    </source>
</evidence>
<dbReference type="Gene3D" id="4.10.910.10">
    <property type="entry name" value="30s ribosomal protein s13, domain 2"/>
    <property type="match status" value="1"/>
</dbReference>
<evidence type="ECO:0000256" key="8">
    <source>
        <dbReference type="SAM" id="MobiDB-lite"/>
    </source>
</evidence>
<evidence type="ECO:0000313" key="10">
    <source>
        <dbReference type="Proteomes" id="UP001149411"/>
    </source>
</evidence>
<comment type="subunit">
    <text evidence="6">Part of the 30S ribosomal subunit. Forms a loose heterodimer with protein S19. Forms two bridges to the 50S subunit in the 70S ribosome.</text>
</comment>
<evidence type="ECO:0000256" key="3">
    <source>
        <dbReference type="ARBA" id="ARBA00022884"/>
    </source>
</evidence>
<sequence length="166" mass="18777">MSQEEPEQEEDEDIRYFVRVGKTDLDGTESVETALLEMDGVGRRVAKAVADEANVSPRETLGKLEDDEVEAVKEAIQGFDDFGPSWMVNREKDRYTGDDLHIVGSELEITREEDINRMQKISSYKGVRHRKGKKVRGQRTKSTGRTGGEVEVKVSELQAEAEEEEE</sequence>
<dbReference type="GO" id="GO:0015935">
    <property type="term" value="C:small ribosomal subunit"/>
    <property type="evidence" value="ECO:0007669"/>
    <property type="project" value="TreeGrafter"/>
</dbReference>
<dbReference type="GO" id="GO:0003735">
    <property type="term" value="F:structural constituent of ribosome"/>
    <property type="evidence" value="ECO:0007669"/>
    <property type="project" value="InterPro"/>
</dbReference>
<dbReference type="HAMAP" id="MF_01315">
    <property type="entry name" value="Ribosomal_uS13"/>
    <property type="match status" value="1"/>
</dbReference>
<dbReference type="PROSITE" id="PS50159">
    <property type="entry name" value="RIBOSOMAL_S13_2"/>
    <property type="match status" value="1"/>
</dbReference>
<proteinExistence type="inferred from homology"/>
<dbReference type="PANTHER" id="PTHR10871:SF3">
    <property type="entry name" value="SMALL RIBOSOMAL SUBUNIT PROTEIN US13"/>
    <property type="match status" value="1"/>
</dbReference>
<dbReference type="PANTHER" id="PTHR10871">
    <property type="entry name" value="30S RIBOSOMAL PROTEIN S13/40S RIBOSOMAL PROTEIN S18"/>
    <property type="match status" value="1"/>
</dbReference>
<dbReference type="InterPro" id="IPR010979">
    <property type="entry name" value="Ribosomal_uS13-like_H2TH"/>
</dbReference>
<dbReference type="InterPro" id="IPR019977">
    <property type="entry name" value="Ribosomal_uS13_archaeal"/>
</dbReference>
<evidence type="ECO:0000256" key="5">
    <source>
        <dbReference type="ARBA" id="ARBA00023274"/>
    </source>
</evidence>
<keyword evidence="2 6" id="KW-0699">rRNA-binding</keyword>
<keyword evidence="3 6" id="KW-0694">RNA-binding</keyword>
<feature type="compositionally biased region" description="Basic residues" evidence="8">
    <location>
        <begin position="126"/>
        <end position="139"/>
    </location>
</feature>
<dbReference type="InterPro" id="IPR001892">
    <property type="entry name" value="Ribosomal_uS13"/>
</dbReference>
<comment type="caution">
    <text evidence="9">The sequence shown here is derived from an EMBL/GenBank/DDBJ whole genome shotgun (WGS) entry which is preliminary data.</text>
</comment>
<evidence type="ECO:0000256" key="6">
    <source>
        <dbReference type="HAMAP-Rule" id="MF_01315"/>
    </source>
</evidence>
<dbReference type="InterPro" id="IPR027437">
    <property type="entry name" value="Rbsml_uS13_C"/>
</dbReference>
<dbReference type="GO" id="GO:0019843">
    <property type="term" value="F:rRNA binding"/>
    <property type="evidence" value="ECO:0007669"/>
    <property type="project" value="UniProtKB-UniRule"/>
</dbReference>
<dbReference type="GO" id="GO:0005829">
    <property type="term" value="C:cytosol"/>
    <property type="evidence" value="ECO:0007669"/>
    <property type="project" value="TreeGrafter"/>
</dbReference>
<dbReference type="GO" id="GO:0006412">
    <property type="term" value="P:translation"/>
    <property type="evidence" value="ECO:0007669"/>
    <property type="project" value="UniProtKB-UniRule"/>
</dbReference>
<protein>
    <recommendedName>
        <fullName evidence="6">Small ribosomal subunit protein uS13</fullName>
    </recommendedName>
</protein>
<evidence type="ECO:0000313" key="9">
    <source>
        <dbReference type="EMBL" id="MCX2817968.1"/>
    </source>
</evidence>
<dbReference type="PIRSF" id="PIRSF002134">
    <property type="entry name" value="Ribosomal_S13"/>
    <property type="match status" value="1"/>
</dbReference>
<comment type="function">
    <text evidence="6">Located at the top of the head of the 30S subunit, it contacts several helices of the 16S rRNA. In the 70S ribosome it contacts the 23S rRNA (bridge B1a) and protein L5 of the 50S subunit (bridge B1b), connecting the 2 subunits; these bridges are implicated in subunit movement.</text>
</comment>
<dbReference type="AlphaFoldDB" id="A0A9Q4C1X7"/>
<dbReference type="NCBIfam" id="NF003140">
    <property type="entry name" value="PRK04053.1"/>
    <property type="match status" value="1"/>
</dbReference>
<dbReference type="PROSITE" id="PS00646">
    <property type="entry name" value="RIBOSOMAL_S13_1"/>
    <property type="match status" value="1"/>
</dbReference>
<organism evidence="9 10">
    <name type="scientific">Halorutilus salinus</name>
    <dbReference type="NCBI Taxonomy" id="2487751"/>
    <lineage>
        <taxon>Archaea</taxon>
        <taxon>Methanobacteriati</taxon>
        <taxon>Methanobacteriota</taxon>
        <taxon>Stenosarchaea group</taxon>
        <taxon>Halobacteria</taxon>
        <taxon>Halorutilales</taxon>
        <taxon>Halorutilaceae</taxon>
        <taxon>Halorutilus</taxon>
    </lineage>
</organism>
<keyword evidence="4 6" id="KW-0689">Ribosomal protein</keyword>
<dbReference type="InterPro" id="IPR018269">
    <property type="entry name" value="Ribosomal_uS13_CS"/>
</dbReference>
<gene>
    <name evidence="6" type="primary">rps13</name>
    <name evidence="9" type="ORF">EGH25_01160</name>
</gene>
<dbReference type="EMBL" id="RKLV01000001">
    <property type="protein sequence ID" value="MCX2817968.1"/>
    <property type="molecule type" value="Genomic_DNA"/>
</dbReference>
<feature type="region of interest" description="Disordered" evidence="8">
    <location>
        <begin position="120"/>
        <end position="166"/>
    </location>
</feature>
<keyword evidence="5 6" id="KW-0687">Ribonucleoprotein</keyword>
<dbReference type="Proteomes" id="UP001149411">
    <property type="component" value="Unassembled WGS sequence"/>
</dbReference>
<dbReference type="Gene3D" id="1.10.8.50">
    <property type="match status" value="1"/>
</dbReference>